<gene>
    <name evidence="1" type="ORF">ACFOSU_15050</name>
</gene>
<protein>
    <submittedName>
        <fullName evidence="1">Uncharacterized protein</fullName>
    </submittedName>
</protein>
<proteinExistence type="predicted"/>
<comment type="caution">
    <text evidence="1">The sequence shown here is derived from an EMBL/GenBank/DDBJ whole genome shotgun (WGS) entry which is preliminary data.</text>
</comment>
<evidence type="ECO:0000313" key="1">
    <source>
        <dbReference type="EMBL" id="MFC3105198.1"/>
    </source>
</evidence>
<reference evidence="2" key="1">
    <citation type="journal article" date="2019" name="Int. J. Syst. Evol. Microbiol.">
        <title>The Global Catalogue of Microorganisms (GCM) 10K type strain sequencing project: providing services to taxonomists for standard genome sequencing and annotation.</title>
        <authorList>
            <consortium name="The Broad Institute Genomics Platform"/>
            <consortium name="The Broad Institute Genome Sequencing Center for Infectious Disease"/>
            <person name="Wu L."/>
            <person name="Ma J."/>
        </authorList>
    </citation>
    <scope>NUCLEOTIDE SEQUENCE [LARGE SCALE GENOMIC DNA]</scope>
    <source>
        <strain evidence="2">KCTC 52640</strain>
    </source>
</reference>
<name>A0ABV7ER15_9GAMM</name>
<keyword evidence="2" id="KW-1185">Reference proteome</keyword>
<dbReference type="RefSeq" id="WP_380690758.1">
    <property type="nucleotide sequence ID" value="NZ_JBHRSS010000007.1"/>
</dbReference>
<dbReference type="Proteomes" id="UP001595462">
    <property type="component" value="Unassembled WGS sequence"/>
</dbReference>
<organism evidence="1 2">
    <name type="scientific">Salinisphaera aquimarina</name>
    <dbReference type="NCBI Taxonomy" id="2094031"/>
    <lineage>
        <taxon>Bacteria</taxon>
        <taxon>Pseudomonadati</taxon>
        <taxon>Pseudomonadota</taxon>
        <taxon>Gammaproteobacteria</taxon>
        <taxon>Salinisphaerales</taxon>
        <taxon>Salinisphaeraceae</taxon>
        <taxon>Salinisphaera</taxon>
    </lineage>
</organism>
<sequence>MRFFCELGDEEHLVDADTPEDAARLVARQQAERTGVGSLTLTVNVAEANEADLPLIAGDDYTVTVEASSSQGGR</sequence>
<dbReference type="EMBL" id="JBHRSS010000007">
    <property type="protein sequence ID" value="MFC3105198.1"/>
    <property type="molecule type" value="Genomic_DNA"/>
</dbReference>
<accession>A0ABV7ER15</accession>
<evidence type="ECO:0000313" key="2">
    <source>
        <dbReference type="Proteomes" id="UP001595462"/>
    </source>
</evidence>